<gene>
    <name evidence="2" type="ORF">UJA718_LOCUS23263</name>
</gene>
<feature type="region of interest" description="Disordered" evidence="1">
    <location>
        <begin position="182"/>
        <end position="223"/>
    </location>
</feature>
<keyword evidence="3" id="KW-1185">Reference proteome</keyword>
<protein>
    <submittedName>
        <fullName evidence="2">Uncharacterized protein</fullName>
    </submittedName>
</protein>
<accession>A0A820SZN6</accession>
<feature type="compositionally biased region" description="Basic residues" evidence="1">
    <location>
        <begin position="1"/>
        <end position="13"/>
    </location>
</feature>
<feature type="region of interest" description="Disordered" evidence="1">
    <location>
        <begin position="1"/>
        <end position="36"/>
    </location>
</feature>
<feature type="compositionally biased region" description="Basic residues" evidence="1">
    <location>
        <begin position="26"/>
        <end position="36"/>
    </location>
</feature>
<dbReference type="EMBL" id="CAJOBP010005009">
    <property type="protein sequence ID" value="CAF4457757.1"/>
    <property type="molecule type" value="Genomic_DNA"/>
</dbReference>
<evidence type="ECO:0000313" key="2">
    <source>
        <dbReference type="EMBL" id="CAF4457757.1"/>
    </source>
</evidence>
<evidence type="ECO:0000256" key="1">
    <source>
        <dbReference type="SAM" id="MobiDB-lite"/>
    </source>
</evidence>
<reference evidence="2" key="1">
    <citation type="submission" date="2021-02" db="EMBL/GenBank/DDBJ databases">
        <authorList>
            <person name="Nowell W R."/>
        </authorList>
    </citation>
    <scope>NUCLEOTIDE SEQUENCE</scope>
</reference>
<organism evidence="2 3">
    <name type="scientific">Rotaria socialis</name>
    <dbReference type="NCBI Taxonomy" id="392032"/>
    <lineage>
        <taxon>Eukaryota</taxon>
        <taxon>Metazoa</taxon>
        <taxon>Spiralia</taxon>
        <taxon>Gnathifera</taxon>
        <taxon>Rotifera</taxon>
        <taxon>Eurotatoria</taxon>
        <taxon>Bdelloidea</taxon>
        <taxon>Philodinida</taxon>
        <taxon>Philodinidae</taxon>
        <taxon>Rotaria</taxon>
    </lineage>
</organism>
<feature type="compositionally biased region" description="Basic and acidic residues" evidence="1">
    <location>
        <begin position="199"/>
        <end position="214"/>
    </location>
</feature>
<dbReference type="Proteomes" id="UP000663873">
    <property type="component" value="Unassembled WGS sequence"/>
</dbReference>
<sequence>MSTKKKYHSHHVKVQPVPPRKENPNKRHRNSKKKARVGVITNHELALQNGDFIVSNQKQLNIKSFALADAETIPTDRIQPIVLKRIRSSKSVATSVYTNEVDFDDIVKFQNLSAISKSSIPTIITDNFARPARRMETLNQLQGQTISASGKTGIKVHDHNSSNVREQWQSYISRAGGRQVDTDLRSVKQSNFRLPIPEEDYKKPSNSVDYDRDKVTRHKEQRK</sequence>
<evidence type="ECO:0000313" key="3">
    <source>
        <dbReference type="Proteomes" id="UP000663873"/>
    </source>
</evidence>
<comment type="caution">
    <text evidence="2">The sequence shown here is derived from an EMBL/GenBank/DDBJ whole genome shotgun (WGS) entry which is preliminary data.</text>
</comment>
<name>A0A820SZN6_9BILA</name>
<dbReference type="AlphaFoldDB" id="A0A820SZN6"/>
<proteinExistence type="predicted"/>